<evidence type="ECO:0000313" key="2">
    <source>
        <dbReference type="Proteomes" id="UP000008805"/>
    </source>
</evidence>
<dbReference type="AlphaFoldDB" id="D6EBU8"/>
<protein>
    <submittedName>
        <fullName evidence="1">Uncharacterized protein</fullName>
    </submittedName>
</protein>
<dbReference type="KEGG" id="gpa:GPA_34890"/>
<sequence>MRVQVKYRSGRLDVFDTDSYTPAQPFGDGCMLADYEVRFDRLEKGLWLQAHFYDADPRFKEDLDDGVVPVGRRSMGWRFLLAEEAELKEVEQVLVDGDRMLVRMGEGLVDVMRLDGASALLLSDGGGPSLASKLQGVVEALKAADPTMDDEAAAALAGSNWESLAWARELQPLRQIEVEGEEEGWMDHEDD</sequence>
<accession>D6EBU8</accession>
<reference evidence="1 2" key="2">
    <citation type="submission" date="2010-03" db="EMBL/GenBank/DDBJ databases">
        <authorList>
            <person name="Pajon A."/>
        </authorList>
    </citation>
    <scope>NUCLEOTIDE SEQUENCE [LARGE SCALE GENOMIC DNA]</scope>
    <source>
        <strain evidence="2">7-10-1-b</strain>
    </source>
</reference>
<dbReference type="EMBL" id="FP929047">
    <property type="protein sequence ID" value="CBL05195.1"/>
    <property type="molecule type" value="Genomic_DNA"/>
</dbReference>
<dbReference type="BioCyc" id="GPAM657308:GPA_RS16185-MONOMER"/>
<organism evidence="1 2">
    <name type="scientific">Gordonibacter pamelaeae 7-10-1-b</name>
    <dbReference type="NCBI Taxonomy" id="657308"/>
    <lineage>
        <taxon>Bacteria</taxon>
        <taxon>Bacillati</taxon>
        <taxon>Actinomycetota</taxon>
        <taxon>Coriobacteriia</taxon>
        <taxon>Eggerthellales</taxon>
        <taxon>Eggerthellaceae</taxon>
        <taxon>Gordonibacter</taxon>
    </lineage>
</organism>
<proteinExistence type="predicted"/>
<dbReference type="Proteomes" id="UP000008805">
    <property type="component" value="Chromosome"/>
</dbReference>
<dbReference type="HOGENOM" id="CLU_122329_0_0_11"/>
<evidence type="ECO:0000313" key="1">
    <source>
        <dbReference type="EMBL" id="CBL05195.1"/>
    </source>
</evidence>
<dbReference type="RefSeq" id="WP_015540538.1">
    <property type="nucleotide sequence ID" value="NC_021021.1"/>
</dbReference>
<gene>
    <name evidence="1" type="ORF">GPA_34890</name>
</gene>
<keyword evidence="2" id="KW-1185">Reference proteome</keyword>
<reference evidence="1 2" key="1">
    <citation type="submission" date="2010-03" db="EMBL/GenBank/DDBJ databases">
        <title>The genome sequence of Gordonibacter pamelaeae 7-10-1-bT.</title>
        <authorList>
            <consortium name="metaHIT consortium -- http://www.metahit.eu/"/>
            <person name="Pajon A."/>
            <person name="Turner K."/>
            <person name="Parkhill J."/>
            <person name="Timmis K."/>
            <person name="Oxley A."/>
            <person name="Wurdemann D."/>
        </authorList>
    </citation>
    <scope>NUCLEOTIDE SEQUENCE [LARGE SCALE GENOMIC DNA]</scope>
    <source>
        <strain evidence="2">7-10-1-b</strain>
    </source>
</reference>
<name>D6EBU8_9ACTN</name>